<comment type="subcellular location">
    <subcellularLocation>
        <location evidence="1">Membrane</location>
        <topology evidence="1">Multi-pass membrane protein</topology>
    </subcellularLocation>
</comment>
<reference evidence="9" key="2">
    <citation type="submission" date="2020-07" db="EMBL/GenBank/DDBJ databases">
        <authorList>
            <person name="Vera ALvarez R."/>
            <person name="Arias-Moreno D.M."/>
            <person name="Jimenez-Jacinto V."/>
            <person name="Jimenez-Bremont J.F."/>
            <person name="Swaminathan K."/>
            <person name="Moose S.P."/>
            <person name="Guerrero-Gonzalez M.L."/>
            <person name="Marino-Ramirez L."/>
            <person name="Landsman D."/>
            <person name="Rodriguez-Kessler M."/>
            <person name="Delgado-Sanchez P."/>
        </authorList>
    </citation>
    <scope>NUCLEOTIDE SEQUENCE</scope>
    <source>
        <tissue evidence="9">Cladode</tissue>
    </source>
</reference>
<feature type="transmembrane region" description="Helical" evidence="7">
    <location>
        <begin position="219"/>
        <end position="237"/>
    </location>
</feature>
<feature type="region of interest" description="Disordered" evidence="6">
    <location>
        <begin position="99"/>
        <end position="119"/>
    </location>
</feature>
<proteinExistence type="inferred from homology"/>
<keyword evidence="3 7" id="KW-0812">Transmembrane</keyword>
<evidence type="ECO:0000259" key="8">
    <source>
        <dbReference type="Pfam" id="PF00892"/>
    </source>
</evidence>
<protein>
    <recommendedName>
        <fullName evidence="8">EamA domain-containing protein</fullName>
    </recommendedName>
</protein>
<comment type="similarity">
    <text evidence="2">Belongs to the drug/metabolite transporter (DMT) superfamily. Plant drug/metabolite exporter (P-DME) (TC 2.A.7.4) family.</text>
</comment>
<evidence type="ECO:0000256" key="2">
    <source>
        <dbReference type="ARBA" id="ARBA00007635"/>
    </source>
</evidence>
<dbReference type="EMBL" id="GISG01267512">
    <property type="protein sequence ID" value="MBA4675535.1"/>
    <property type="molecule type" value="Transcribed_RNA"/>
</dbReference>
<feature type="transmembrane region" description="Helical" evidence="7">
    <location>
        <begin position="35"/>
        <end position="56"/>
    </location>
</feature>
<accession>A0A7C9AWF3</accession>
<feature type="transmembrane region" description="Helical" evidence="7">
    <location>
        <begin position="163"/>
        <end position="181"/>
    </location>
</feature>
<reference evidence="9" key="1">
    <citation type="journal article" date="2013" name="J. Plant Res.">
        <title>Effect of fungi and light on seed germination of three Opuntia species from semiarid lands of central Mexico.</title>
        <authorList>
            <person name="Delgado-Sanchez P."/>
            <person name="Jimenez-Bremont J.F."/>
            <person name="Guerrero-Gonzalez Mde L."/>
            <person name="Flores J."/>
        </authorList>
    </citation>
    <scope>NUCLEOTIDE SEQUENCE</scope>
    <source>
        <tissue evidence="9">Cladode</tissue>
    </source>
</reference>
<keyword evidence="4 7" id="KW-1133">Transmembrane helix</keyword>
<evidence type="ECO:0000256" key="1">
    <source>
        <dbReference type="ARBA" id="ARBA00004141"/>
    </source>
</evidence>
<evidence type="ECO:0000313" key="9">
    <source>
        <dbReference type="EMBL" id="MBA4675535.1"/>
    </source>
</evidence>
<dbReference type="SUPFAM" id="SSF103481">
    <property type="entry name" value="Multidrug resistance efflux transporter EmrE"/>
    <property type="match status" value="1"/>
</dbReference>
<feature type="domain" description="EamA" evidence="8">
    <location>
        <begin position="166"/>
        <end position="235"/>
    </location>
</feature>
<dbReference type="InterPro" id="IPR000620">
    <property type="entry name" value="EamA_dom"/>
</dbReference>
<dbReference type="Gene3D" id="1.10.3730.20">
    <property type="match status" value="1"/>
</dbReference>
<dbReference type="InterPro" id="IPR037185">
    <property type="entry name" value="EmrE-like"/>
</dbReference>
<keyword evidence="5 7" id="KW-0472">Membrane</keyword>
<name>A0A7C9AWF3_OPUST</name>
<organism evidence="9">
    <name type="scientific">Opuntia streptacantha</name>
    <name type="common">Prickly pear cactus</name>
    <name type="synonym">Opuntia cardona</name>
    <dbReference type="NCBI Taxonomy" id="393608"/>
    <lineage>
        <taxon>Eukaryota</taxon>
        <taxon>Viridiplantae</taxon>
        <taxon>Streptophyta</taxon>
        <taxon>Embryophyta</taxon>
        <taxon>Tracheophyta</taxon>
        <taxon>Spermatophyta</taxon>
        <taxon>Magnoliopsida</taxon>
        <taxon>eudicotyledons</taxon>
        <taxon>Gunneridae</taxon>
        <taxon>Pentapetalae</taxon>
        <taxon>Caryophyllales</taxon>
        <taxon>Cactineae</taxon>
        <taxon>Cactaceae</taxon>
        <taxon>Opuntioideae</taxon>
        <taxon>Opuntia</taxon>
    </lineage>
</organism>
<dbReference type="PANTHER" id="PTHR23051">
    <property type="entry name" value="SOLUTE CARRIER FAMILY 35, MEMBER F5"/>
    <property type="match status" value="1"/>
</dbReference>
<sequence length="250" mass="28090">MRSEVRKWIIGLVYIFAVAGIWIAASYVVQSVVDAGISPFLVTYVCNALFVIYIPIVEVGRFFEDYSGKLAFWRNKGNVSLQQLANSEEFIPLQKSDLDEQQGENPNIHVDQGEANEHSEEFRTNSTFQLRELGEKTLPEEAKVGEVSNNQLDAKGRWTRTRVAKVSLLICPFWFMAQLFFNLSLKYTTVTSNTILSTSSSLFTFLFSLAFLGEKFTWLKLAGVLLCMGGTIIVSLGDSETGLSVYLTMF</sequence>
<evidence type="ECO:0000256" key="4">
    <source>
        <dbReference type="ARBA" id="ARBA00022989"/>
    </source>
</evidence>
<evidence type="ECO:0000256" key="6">
    <source>
        <dbReference type="SAM" id="MobiDB-lite"/>
    </source>
</evidence>
<evidence type="ECO:0000256" key="5">
    <source>
        <dbReference type="ARBA" id="ARBA00023136"/>
    </source>
</evidence>
<dbReference type="Pfam" id="PF00892">
    <property type="entry name" value="EamA"/>
    <property type="match status" value="1"/>
</dbReference>
<dbReference type="AlphaFoldDB" id="A0A7C9AWF3"/>
<dbReference type="PANTHER" id="PTHR23051:SF0">
    <property type="entry name" value="SOLUTE CARRIER FAMILY 35 MEMBER F5"/>
    <property type="match status" value="1"/>
</dbReference>
<evidence type="ECO:0000256" key="7">
    <source>
        <dbReference type="SAM" id="Phobius"/>
    </source>
</evidence>
<evidence type="ECO:0000256" key="3">
    <source>
        <dbReference type="ARBA" id="ARBA00022692"/>
    </source>
</evidence>
<feature type="transmembrane region" description="Helical" evidence="7">
    <location>
        <begin position="193"/>
        <end position="212"/>
    </location>
</feature>
<dbReference type="GO" id="GO:0016020">
    <property type="term" value="C:membrane"/>
    <property type="evidence" value="ECO:0007669"/>
    <property type="project" value="UniProtKB-SubCell"/>
</dbReference>
<feature type="transmembrane region" description="Helical" evidence="7">
    <location>
        <begin position="12"/>
        <end position="29"/>
    </location>
</feature>